<reference evidence="2 3" key="1">
    <citation type="journal article" date="2018" name="Sci. Rep.">
        <title>Genomic signatures of local adaptation to the degree of environmental predictability in rotifers.</title>
        <authorList>
            <person name="Franch-Gras L."/>
            <person name="Hahn C."/>
            <person name="Garcia-Roger E.M."/>
            <person name="Carmona M.J."/>
            <person name="Serra M."/>
            <person name="Gomez A."/>
        </authorList>
    </citation>
    <scope>NUCLEOTIDE SEQUENCE [LARGE SCALE GENOMIC DNA]</scope>
    <source>
        <strain evidence="2">HYR1</strain>
    </source>
</reference>
<comment type="caution">
    <text evidence="2">The sequence shown here is derived from an EMBL/GenBank/DDBJ whole genome shotgun (WGS) entry which is preliminary data.</text>
</comment>
<keyword evidence="1" id="KW-0472">Membrane</keyword>
<name>A0A3M7RJJ1_BRAPC</name>
<dbReference type="EMBL" id="REGN01003226">
    <property type="protein sequence ID" value="RNA23743.1"/>
    <property type="molecule type" value="Genomic_DNA"/>
</dbReference>
<evidence type="ECO:0000313" key="3">
    <source>
        <dbReference type="Proteomes" id="UP000276133"/>
    </source>
</evidence>
<evidence type="ECO:0000256" key="1">
    <source>
        <dbReference type="SAM" id="Phobius"/>
    </source>
</evidence>
<dbReference type="Proteomes" id="UP000276133">
    <property type="component" value="Unassembled WGS sequence"/>
</dbReference>
<keyword evidence="3" id="KW-1185">Reference proteome</keyword>
<sequence>MLLNFAKISLTKSKTIFRPLNLISFKNNQDTVIYLKPNRKIACNHKITIRKVFIWNSPLRLDLKALIIIKQKCATDYHRWDPTVSLLRKSSLLACYLTLKRCFIKLAAIFINKYLTLLDMLCLILFFLSLKF</sequence>
<evidence type="ECO:0000313" key="2">
    <source>
        <dbReference type="EMBL" id="RNA23743.1"/>
    </source>
</evidence>
<keyword evidence="1" id="KW-0812">Transmembrane</keyword>
<dbReference type="AlphaFoldDB" id="A0A3M7RJJ1"/>
<protein>
    <submittedName>
        <fullName evidence="2">Uncharacterized protein</fullName>
    </submittedName>
</protein>
<accession>A0A3M7RJJ1</accession>
<keyword evidence="1" id="KW-1133">Transmembrane helix</keyword>
<organism evidence="2 3">
    <name type="scientific">Brachionus plicatilis</name>
    <name type="common">Marine rotifer</name>
    <name type="synonym">Brachionus muelleri</name>
    <dbReference type="NCBI Taxonomy" id="10195"/>
    <lineage>
        <taxon>Eukaryota</taxon>
        <taxon>Metazoa</taxon>
        <taxon>Spiralia</taxon>
        <taxon>Gnathifera</taxon>
        <taxon>Rotifera</taxon>
        <taxon>Eurotatoria</taxon>
        <taxon>Monogononta</taxon>
        <taxon>Pseudotrocha</taxon>
        <taxon>Ploima</taxon>
        <taxon>Brachionidae</taxon>
        <taxon>Brachionus</taxon>
    </lineage>
</organism>
<feature type="transmembrane region" description="Helical" evidence="1">
    <location>
        <begin position="106"/>
        <end position="130"/>
    </location>
</feature>
<gene>
    <name evidence="2" type="ORF">BpHYR1_043934</name>
</gene>
<proteinExistence type="predicted"/>